<dbReference type="AlphaFoldDB" id="A0A2R7Y169"/>
<evidence type="ECO:0000313" key="1">
    <source>
        <dbReference type="EMBL" id="PUA31290.1"/>
    </source>
</evidence>
<sequence>MDEIQLEELIASKPSTAIINKPFAILEFVNTTPLWPGGPYYTKTYECSNLNLENCIGPFLPTSQQLIGRMRWLLRLVEASLKNIHNASYRDVEELNTIIFGNLEKSGTVLVRTNYYFTGTHDLIPYDAPYLPQHVRDDINFVKTSDLAVLDRLLNVVKDIKNLISVLEIHGYLLMRRSRGLHKHKLTGGIAKLYENTVSKMDKQLSQLSDICKLLAIPRFRLAMQGIKNIVELYEYQPLRPEKVRLEVELYLKTGASSSAFSAQAKRTVKKFVILLATHVLTFIGLGKAVSRGFGKFRLELYELDKDLKGDAEVEQILESLKNGDKGLGNMFREASEALIRSSLELLKNISAPTLSYQATEGLSRIPTLNYAIKNSVLIDPLKHPCVYVLQELPNVDINKDPCINNKFVVTDIIEALSAIGKATLKSTWKVKHGDIRNPGVAYHTWALGLPRGAKQTGYYTYENKLNAEMCEIPRDKEEPRRLSPLVFVPYCMDGRCEVLLIPFVTINDFAAKINNLIHVGGHKCKDVKHLGHVIVISHALRNSKSGKVPGELMGIAKYNQKPGTPCQYADITMCVEEALNTALEWVKNLLG</sequence>
<protein>
    <submittedName>
        <fullName evidence="1">Uncharacterized protein</fullName>
    </submittedName>
</protein>
<organism evidence="1 2">
    <name type="scientific">Zestosphaera tikiterensis</name>
    <dbReference type="NCBI Taxonomy" id="1973259"/>
    <lineage>
        <taxon>Archaea</taxon>
        <taxon>Thermoproteota</taxon>
        <taxon>Thermoprotei</taxon>
        <taxon>Desulfurococcales</taxon>
        <taxon>Desulfurococcaceae</taxon>
        <taxon>Zestosphaera</taxon>
    </lineage>
</organism>
<accession>A0A2R7Y169</accession>
<dbReference type="EMBL" id="NBVN01000015">
    <property type="protein sequence ID" value="PUA31290.1"/>
    <property type="molecule type" value="Genomic_DNA"/>
</dbReference>
<dbReference type="Proteomes" id="UP000244093">
    <property type="component" value="Unassembled WGS sequence"/>
</dbReference>
<gene>
    <name evidence="1" type="ORF">B7O98_09535</name>
</gene>
<proteinExistence type="predicted"/>
<name>A0A2R7Y169_9CREN</name>
<comment type="caution">
    <text evidence="1">The sequence shown here is derived from an EMBL/GenBank/DDBJ whole genome shotgun (WGS) entry which is preliminary data.</text>
</comment>
<reference evidence="1 2" key="1">
    <citation type="journal article" date="2018" name="Syst. Appl. Microbiol.">
        <title>A new symbiotic nanoarchaeote (Candidatus Nanoclepta minutus) and its host (Zestosphaera tikiterensis gen. nov., sp. nov.) from a New Zealand hot spring.</title>
        <authorList>
            <person name="St John E."/>
            <person name="Liu Y."/>
            <person name="Podar M."/>
            <person name="Stott M.B."/>
            <person name="Meneghin J."/>
            <person name="Chen Z."/>
            <person name="Lagutin K."/>
            <person name="Mitchell K."/>
            <person name="Reysenbach A.L."/>
        </authorList>
    </citation>
    <scope>NUCLEOTIDE SEQUENCE [LARGE SCALE GENOMIC DNA]</scope>
    <source>
        <strain evidence="1">NZ3</strain>
    </source>
</reference>
<evidence type="ECO:0000313" key="2">
    <source>
        <dbReference type="Proteomes" id="UP000244093"/>
    </source>
</evidence>